<organism evidence="6 7">
    <name type="scientific">Lottia gigantea</name>
    <name type="common">Giant owl limpet</name>
    <dbReference type="NCBI Taxonomy" id="225164"/>
    <lineage>
        <taxon>Eukaryota</taxon>
        <taxon>Metazoa</taxon>
        <taxon>Spiralia</taxon>
        <taxon>Lophotrochozoa</taxon>
        <taxon>Mollusca</taxon>
        <taxon>Gastropoda</taxon>
        <taxon>Patellogastropoda</taxon>
        <taxon>Lottioidea</taxon>
        <taxon>Lottiidae</taxon>
        <taxon>Lottia</taxon>
    </lineage>
</organism>
<evidence type="ECO:0008006" key="8">
    <source>
        <dbReference type="Google" id="ProtNLM"/>
    </source>
</evidence>
<name>V3ZWN2_LOTGI</name>
<feature type="region of interest" description="Disordered" evidence="5">
    <location>
        <begin position="1"/>
        <end position="28"/>
    </location>
</feature>
<dbReference type="Proteomes" id="UP000030746">
    <property type="component" value="Unassembled WGS sequence"/>
</dbReference>
<keyword evidence="2" id="KW-0963">Cytoplasm</keyword>
<keyword evidence="4" id="KW-0677">Repeat</keyword>
<feature type="compositionally biased region" description="Polar residues" evidence="5">
    <location>
        <begin position="275"/>
        <end position="284"/>
    </location>
</feature>
<feature type="region of interest" description="Disordered" evidence="5">
    <location>
        <begin position="275"/>
        <end position="418"/>
    </location>
</feature>
<dbReference type="STRING" id="225164.V3ZWN2"/>
<evidence type="ECO:0000256" key="4">
    <source>
        <dbReference type="ARBA" id="ARBA00022737"/>
    </source>
</evidence>
<dbReference type="HOGENOM" id="CLU_327693_0_0_1"/>
<evidence type="ECO:0000313" key="7">
    <source>
        <dbReference type="Proteomes" id="UP000030746"/>
    </source>
</evidence>
<dbReference type="AlphaFoldDB" id="V3ZWN2"/>
<dbReference type="CTD" id="20249977"/>
<feature type="compositionally biased region" description="Basic and acidic residues" evidence="5">
    <location>
        <begin position="1"/>
        <end position="15"/>
    </location>
</feature>
<gene>
    <name evidence="6" type="ORF">LOTGIDRAFT_235828</name>
</gene>
<keyword evidence="3" id="KW-0433">Leucine-rich repeat</keyword>
<keyword evidence="7" id="KW-1185">Reference proteome</keyword>
<proteinExistence type="predicted"/>
<accession>V3ZWN2</accession>
<feature type="region of interest" description="Disordered" evidence="5">
    <location>
        <begin position="564"/>
        <end position="646"/>
    </location>
</feature>
<dbReference type="OMA" id="NGYEMID"/>
<feature type="compositionally biased region" description="Low complexity" evidence="5">
    <location>
        <begin position="285"/>
        <end position="307"/>
    </location>
</feature>
<evidence type="ECO:0000313" key="6">
    <source>
        <dbReference type="EMBL" id="ESO85331.1"/>
    </source>
</evidence>
<dbReference type="PANTHER" id="PTHR46545:SF1">
    <property type="entry name" value="LEUCINE-RICH REPEAT-CONTAINING PROTEIN 51"/>
    <property type="match status" value="1"/>
</dbReference>
<reference evidence="6 7" key="1">
    <citation type="journal article" date="2013" name="Nature">
        <title>Insights into bilaterian evolution from three spiralian genomes.</title>
        <authorList>
            <person name="Simakov O."/>
            <person name="Marletaz F."/>
            <person name="Cho S.J."/>
            <person name="Edsinger-Gonzales E."/>
            <person name="Havlak P."/>
            <person name="Hellsten U."/>
            <person name="Kuo D.H."/>
            <person name="Larsson T."/>
            <person name="Lv J."/>
            <person name="Arendt D."/>
            <person name="Savage R."/>
            <person name="Osoegawa K."/>
            <person name="de Jong P."/>
            <person name="Grimwood J."/>
            <person name="Chapman J.A."/>
            <person name="Shapiro H."/>
            <person name="Aerts A."/>
            <person name="Otillar R.P."/>
            <person name="Terry A.Y."/>
            <person name="Boore J.L."/>
            <person name="Grigoriev I.V."/>
            <person name="Lindberg D.R."/>
            <person name="Seaver E.C."/>
            <person name="Weisblat D.A."/>
            <person name="Putnam N.H."/>
            <person name="Rokhsar D.S."/>
        </authorList>
    </citation>
    <scope>NUCLEOTIDE SEQUENCE [LARGE SCALE GENOMIC DNA]</scope>
</reference>
<evidence type="ECO:0000256" key="5">
    <source>
        <dbReference type="SAM" id="MobiDB-lite"/>
    </source>
</evidence>
<feature type="compositionally biased region" description="Polar residues" evidence="5">
    <location>
        <begin position="368"/>
        <end position="390"/>
    </location>
</feature>
<evidence type="ECO:0000256" key="3">
    <source>
        <dbReference type="ARBA" id="ARBA00022614"/>
    </source>
</evidence>
<feature type="compositionally biased region" description="Polar residues" evidence="5">
    <location>
        <begin position="569"/>
        <end position="580"/>
    </location>
</feature>
<evidence type="ECO:0000256" key="2">
    <source>
        <dbReference type="ARBA" id="ARBA00022490"/>
    </source>
</evidence>
<sequence>MSDLHREKDENKTENEDQNDEENDSTQSFTEAVREKYCFDGSDYTFGSCQITFHGKAGTGGAKAELAHLRNVVLCNSNLTYAGIPREGLASLCPNVIDLDISGNNLTSWKEILPIFQQLTHLKFVNLGGNPIQTDQDYLEGIDKPLSNVENLVLNGTFIRWKDVLKFVKRLPELKEIHVCYNDYEEFSGMEKDDLKNIECFRANNNNIQKWSEVWKLRHLPKLHSLILSGNPVKDIFFDYNCCTGDHDDCQEPIADCDPKVQNCDETLVESADQNSSHLVASSCDTSDSSKVQQSSESSKELSSGTSKEQPSETSKELSSGTSKEQPSETSKELSSETSKEQPSGTSKEQPSLTSKEQPSETSKELSENGSQNIIRNVQDHTCPNLSRNQTSKDENEEEKSTDVLTTDQGEASNNLELEEEFQTMVTELLKVADKMAHQKSSPIKRTKRYRYDSLQSEDGDYDDCPKQMANSLGQVASSLGHVANSLGQMANSLGQTASSLGQVANSLGQLSPKIARQIQADETGQMPHDVVGQMQANKIGQLPQKMGQMPPQVHEQMVRDMPKDGQIPTETIGQMPTKTLEQKPSEMSGQSQSEATGQISSETIEQKPSEMSVQMAPKDLQQLPSEASGQLPPEEPARAADDEPECRPFQSLHTLCLTETHIHHTDHLEALTKFPSLKSVRLRDVPLYKEHNDEDSWKLYLASLPNIELFNGSEISATDRENSERFYLRHYLDFEEKPRRHEELEQKHGKLSKIVDIDLGGNFQKYAWLQFYINGKKSFKKRLCMRDSVDKLRTFVAKELKTSKRNFRLYYFPCALGHMFENGEFPEKEKLVANLPMSRFDMRDGDEIHIETANNIQEMDIRVVITDSRWQSRVPRD</sequence>
<feature type="compositionally biased region" description="Basic and acidic residues" evidence="5">
    <location>
        <begin position="326"/>
        <end position="340"/>
    </location>
</feature>
<dbReference type="GeneID" id="20249977"/>
<evidence type="ECO:0000256" key="1">
    <source>
        <dbReference type="ARBA" id="ARBA00004496"/>
    </source>
</evidence>
<feature type="compositionally biased region" description="Polar residues" evidence="5">
    <location>
        <begin position="403"/>
        <end position="416"/>
    </location>
</feature>
<dbReference type="Gene3D" id="3.80.10.10">
    <property type="entry name" value="Ribonuclease Inhibitor"/>
    <property type="match status" value="3"/>
</dbReference>
<feature type="compositionally biased region" description="Basic and acidic residues" evidence="5">
    <location>
        <begin position="391"/>
        <end position="402"/>
    </location>
</feature>
<comment type="subcellular location">
    <subcellularLocation>
        <location evidence="1">Cytoplasm</location>
    </subcellularLocation>
</comment>
<dbReference type="InterPro" id="IPR032675">
    <property type="entry name" value="LRR_dom_sf"/>
</dbReference>
<feature type="compositionally biased region" description="Basic and acidic residues" evidence="5">
    <location>
        <begin position="358"/>
        <end position="367"/>
    </location>
</feature>
<dbReference type="SUPFAM" id="SSF52058">
    <property type="entry name" value="L domain-like"/>
    <property type="match status" value="1"/>
</dbReference>
<protein>
    <recommendedName>
        <fullName evidence="8">Ubiquitin-like domain-containing protein</fullName>
    </recommendedName>
</protein>
<feature type="compositionally biased region" description="Polar residues" evidence="5">
    <location>
        <begin position="342"/>
        <end position="357"/>
    </location>
</feature>
<feature type="compositionally biased region" description="Polar residues" evidence="5">
    <location>
        <begin position="586"/>
        <end position="604"/>
    </location>
</feature>
<dbReference type="GO" id="GO:0005737">
    <property type="term" value="C:cytoplasm"/>
    <property type="evidence" value="ECO:0007669"/>
    <property type="project" value="UniProtKB-SubCell"/>
</dbReference>
<dbReference type="RefSeq" id="XP_009064030.1">
    <property type="nucleotide sequence ID" value="XM_009065782.1"/>
</dbReference>
<dbReference type="OrthoDB" id="5855206at2759"/>
<dbReference type="PANTHER" id="PTHR46545">
    <property type="entry name" value="LEUCINE-RICH REPEAT-CONTAINING PROTEIN 51"/>
    <property type="match status" value="1"/>
</dbReference>
<dbReference type="KEGG" id="lgi:LOTGIDRAFT_235828"/>
<dbReference type="EMBL" id="KB203275">
    <property type="protein sequence ID" value="ESO85331.1"/>
    <property type="molecule type" value="Genomic_DNA"/>
</dbReference>